<feature type="transmembrane region" description="Helical" evidence="1">
    <location>
        <begin position="197"/>
        <end position="214"/>
    </location>
</feature>
<keyword evidence="1" id="KW-0812">Transmembrane</keyword>
<dbReference type="Proteomes" id="UP000824118">
    <property type="component" value="Unassembled WGS sequence"/>
</dbReference>
<feature type="transmembrane region" description="Helical" evidence="1">
    <location>
        <begin position="81"/>
        <end position="106"/>
    </location>
</feature>
<comment type="caution">
    <text evidence="2">The sequence shown here is derived from an EMBL/GenBank/DDBJ whole genome shotgun (WGS) entry which is preliminary data.</text>
</comment>
<keyword evidence="1" id="KW-0472">Membrane</keyword>
<sequence>MKTLLVKDMKYIAIPLLLLLLLDAILATFYTYLDEPGSFLLFFCLPITVIFVLFTRNHAQGWDKYVNSLPFTPQEIVAEKYIIAVGIVLLIQIIMLLFGTIPFILSYSTIDYAKFLVTSSSTVLISSITLGIFIPCSISMNPAKGTAVSIFIVLFVLFPIFYVCYSQSNIGGYYTTSYGTSYMHTYIDPINEASTPVIFWITTILGYLTLYGSYRGSVILYQKKDY</sequence>
<organism evidence="2 3">
    <name type="scientific">Candidatus Limousia pullorum</name>
    <dbReference type="NCBI Taxonomy" id="2840860"/>
    <lineage>
        <taxon>Bacteria</taxon>
        <taxon>Bacillati</taxon>
        <taxon>Bacillota</taxon>
        <taxon>Clostridia</taxon>
        <taxon>Eubacteriales</taxon>
        <taxon>Oscillospiraceae</taxon>
        <taxon>Oscillospiraceae incertae sedis</taxon>
        <taxon>Candidatus Limousia</taxon>
    </lineage>
</organism>
<gene>
    <name evidence="2" type="ORF">IAD22_02005</name>
</gene>
<evidence type="ECO:0000256" key="1">
    <source>
        <dbReference type="SAM" id="Phobius"/>
    </source>
</evidence>
<name>A0A9D1S760_9FIRM</name>
<evidence type="ECO:0000313" key="2">
    <source>
        <dbReference type="EMBL" id="HIU49774.1"/>
    </source>
</evidence>
<proteinExistence type="predicted"/>
<dbReference type="AlphaFoldDB" id="A0A9D1S760"/>
<feature type="transmembrane region" description="Helical" evidence="1">
    <location>
        <begin position="37"/>
        <end position="55"/>
    </location>
</feature>
<protein>
    <submittedName>
        <fullName evidence="2">ABC-2 transporter permease</fullName>
    </submittedName>
</protein>
<feature type="transmembrane region" description="Helical" evidence="1">
    <location>
        <begin position="112"/>
        <end position="134"/>
    </location>
</feature>
<accession>A0A9D1S760</accession>
<reference evidence="2" key="2">
    <citation type="journal article" date="2021" name="PeerJ">
        <title>Extensive microbial diversity within the chicken gut microbiome revealed by metagenomics and culture.</title>
        <authorList>
            <person name="Gilroy R."/>
            <person name="Ravi A."/>
            <person name="Getino M."/>
            <person name="Pursley I."/>
            <person name="Horton D.L."/>
            <person name="Alikhan N.F."/>
            <person name="Baker D."/>
            <person name="Gharbi K."/>
            <person name="Hall N."/>
            <person name="Watson M."/>
            <person name="Adriaenssens E.M."/>
            <person name="Foster-Nyarko E."/>
            <person name="Jarju S."/>
            <person name="Secka A."/>
            <person name="Antonio M."/>
            <person name="Oren A."/>
            <person name="Chaudhuri R.R."/>
            <person name="La Ragione R."/>
            <person name="Hildebrand F."/>
            <person name="Pallen M.J."/>
        </authorList>
    </citation>
    <scope>NUCLEOTIDE SEQUENCE</scope>
    <source>
        <strain evidence="2">ChiGjej1B1-1684</strain>
    </source>
</reference>
<dbReference type="InterPro" id="IPR025699">
    <property type="entry name" value="ABC2_memb-like"/>
</dbReference>
<keyword evidence="1" id="KW-1133">Transmembrane helix</keyword>
<evidence type="ECO:0000313" key="3">
    <source>
        <dbReference type="Proteomes" id="UP000824118"/>
    </source>
</evidence>
<feature type="transmembrane region" description="Helical" evidence="1">
    <location>
        <begin position="146"/>
        <end position="165"/>
    </location>
</feature>
<dbReference type="EMBL" id="DVNG01000031">
    <property type="protein sequence ID" value="HIU49774.1"/>
    <property type="molecule type" value="Genomic_DNA"/>
</dbReference>
<reference evidence="2" key="1">
    <citation type="submission" date="2020-10" db="EMBL/GenBank/DDBJ databases">
        <authorList>
            <person name="Gilroy R."/>
        </authorList>
    </citation>
    <scope>NUCLEOTIDE SEQUENCE</scope>
    <source>
        <strain evidence="2">ChiGjej1B1-1684</strain>
    </source>
</reference>
<dbReference type="Pfam" id="PF13346">
    <property type="entry name" value="ABC2_membrane_5"/>
    <property type="match status" value="1"/>
</dbReference>